<dbReference type="SUPFAM" id="SSF56219">
    <property type="entry name" value="DNase I-like"/>
    <property type="match status" value="1"/>
</dbReference>
<evidence type="ECO:0008006" key="3">
    <source>
        <dbReference type="Google" id="ProtNLM"/>
    </source>
</evidence>
<dbReference type="Proteomes" id="UP000054324">
    <property type="component" value="Unassembled WGS sequence"/>
</dbReference>
<proteinExistence type="predicted"/>
<evidence type="ECO:0000313" key="2">
    <source>
        <dbReference type="Proteomes" id="UP000054324"/>
    </source>
</evidence>
<dbReference type="KEGG" id="ovi:T265_06733"/>
<dbReference type="EMBL" id="KL596762">
    <property type="protein sequence ID" value="KER25930.1"/>
    <property type="molecule type" value="Genomic_DNA"/>
</dbReference>
<sequence length="344" mass="37712">MLPRNNIRADAVPMLVKEPENFRLTTQAQIRLFRYPQDHASTLTTQSLYAITWLRQPGSIPALVLPLGSMAATHRKGATADRLVPSPLARLCAKLLTGRPLVRTQPLHLDRSCLGLDNRISPRPPCFLRVAWLLDIKRVCANTTSVATVSTVIELTAPSVSTRSRLRASGDPVAAAVGCAGGGIVLSHQAEVSLLEWIPVDSRLCAVRLATFVKESHKRQVDRYLFIVSAHAPTDRSSDAVKDKFYDALNALPRPAKSSDIVVAGDMNAQAGKLSESETQLGGRHGLDSVRTDNGERLLQLYADRMLFLCSTNFRNSRSCLATWCPPAAGRPQTQIYHIAISYR</sequence>
<name>A0A074ZRF2_OPIVI</name>
<organism evidence="1 2">
    <name type="scientific">Opisthorchis viverrini</name>
    <name type="common">Southeast Asian liver fluke</name>
    <dbReference type="NCBI Taxonomy" id="6198"/>
    <lineage>
        <taxon>Eukaryota</taxon>
        <taxon>Metazoa</taxon>
        <taxon>Spiralia</taxon>
        <taxon>Lophotrochozoa</taxon>
        <taxon>Platyhelminthes</taxon>
        <taxon>Trematoda</taxon>
        <taxon>Digenea</taxon>
        <taxon>Opisthorchiida</taxon>
        <taxon>Opisthorchiata</taxon>
        <taxon>Opisthorchiidae</taxon>
        <taxon>Opisthorchis</taxon>
    </lineage>
</organism>
<gene>
    <name evidence="1" type="ORF">T265_06733</name>
</gene>
<protein>
    <recommendedName>
        <fullName evidence="3">Endonuclease/exonuclease/phosphatase domain-containing protein</fullName>
    </recommendedName>
</protein>
<dbReference type="RefSeq" id="XP_009170334.1">
    <property type="nucleotide sequence ID" value="XM_009172070.1"/>
</dbReference>
<dbReference type="CTD" id="20320912"/>
<accession>A0A074ZRF2</accession>
<dbReference type="GeneID" id="20320912"/>
<dbReference type="AlphaFoldDB" id="A0A074ZRF2"/>
<dbReference type="InterPro" id="IPR036691">
    <property type="entry name" value="Endo/exonu/phosph_ase_sf"/>
</dbReference>
<keyword evidence="2" id="KW-1185">Reference proteome</keyword>
<dbReference type="STRING" id="6198.A0A074ZRF2"/>
<dbReference type="Gene3D" id="3.60.10.10">
    <property type="entry name" value="Endonuclease/exonuclease/phosphatase"/>
    <property type="match status" value="1"/>
</dbReference>
<evidence type="ECO:0000313" key="1">
    <source>
        <dbReference type="EMBL" id="KER25930.1"/>
    </source>
</evidence>
<dbReference type="OrthoDB" id="6277634at2759"/>
<reference evidence="1 2" key="1">
    <citation type="submission" date="2013-11" db="EMBL/GenBank/DDBJ databases">
        <title>Opisthorchis viverrini - life in the bile duct.</title>
        <authorList>
            <person name="Young N.D."/>
            <person name="Nagarajan N."/>
            <person name="Lin S.J."/>
            <person name="Korhonen P.K."/>
            <person name="Jex A.R."/>
            <person name="Hall R.S."/>
            <person name="Safavi-Hemami H."/>
            <person name="Kaewkong W."/>
            <person name="Bertrand D."/>
            <person name="Gao S."/>
            <person name="Seet Q."/>
            <person name="Wongkham S."/>
            <person name="Teh B.T."/>
            <person name="Wongkham C."/>
            <person name="Intapan P.M."/>
            <person name="Maleewong W."/>
            <person name="Yang X."/>
            <person name="Hu M."/>
            <person name="Wang Z."/>
            <person name="Hofmann A."/>
            <person name="Sternberg P.W."/>
            <person name="Tan P."/>
            <person name="Wang J."/>
            <person name="Gasser R.B."/>
        </authorList>
    </citation>
    <scope>NUCLEOTIDE SEQUENCE [LARGE SCALE GENOMIC DNA]</scope>
</reference>